<feature type="compositionally biased region" description="Polar residues" evidence="1">
    <location>
        <begin position="12"/>
        <end position="26"/>
    </location>
</feature>
<evidence type="ECO:0000259" key="2">
    <source>
        <dbReference type="Pfam" id="PF23622"/>
    </source>
</evidence>
<evidence type="ECO:0000313" key="4">
    <source>
        <dbReference type="Proteomes" id="UP000823388"/>
    </source>
</evidence>
<evidence type="ECO:0000256" key="1">
    <source>
        <dbReference type="SAM" id="MobiDB-lite"/>
    </source>
</evidence>
<dbReference type="SUPFAM" id="SSF52047">
    <property type="entry name" value="RNI-like"/>
    <property type="match status" value="1"/>
</dbReference>
<organism evidence="3 4">
    <name type="scientific">Panicum virgatum</name>
    <name type="common">Blackwell switchgrass</name>
    <dbReference type="NCBI Taxonomy" id="38727"/>
    <lineage>
        <taxon>Eukaryota</taxon>
        <taxon>Viridiplantae</taxon>
        <taxon>Streptophyta</taxon>
        <taxon>Embryophyta</taxon>
        <taxon>Tracheophyta</taxon>
        <taxon>Spermatophyta</taxon>
        <taxon>Magnoliopsida</taxon>
        <taxon>Liliopsida</taxon>
        <taxon>Poales</taxon>
        <taxon>Poaceae</taxon>
        <taxon>PACMAD clade</taxon>
        <taxon>Panicoideae</taxon>
        <taxon>Panicodae</taxon>
        <taxon>Paniceae</taxon>
        <taxon>Panicinae</taxon>
        <taxon>Panicum</taxon>
        <taxon>Panicum sect. Hiantes</taxon>
    </lineage>
</organism>
<dbReference type="PANTHER" id="PTHR34145:SF44">
    <property type="entry name" value="F-BOX DOMAIN-CONTAINING PROTEIN"/>
    <property type="match status" value="1"/>
</dbReference>
<keyword evidence="4" id="KW-1185">Reference proteome</keyword>
<dbReference type="Pfam" id="PF23622">
    <property type="entry name" value="LRR_At1g61320_AtMIF1"/>
    <property type="match status" value="1"/>
</dbReference>
<name>A0A8T0PTU8_PANVG</name>
<dbReference type="Proteomes" id="UP000823388">
    <property type="component" value="Chromosome 8K"/>
</dbReference>
<accession>A0A8T0PTU8</accession>
<dbReference type="AlphaFoldDB" id="A0A8T0PTU8"/>
<dbReference type="SUPFAM" id="SSF81383">
    <property type="entry name" value="F-box domain"/>
    <property type="match status" value="1"/>
</dbReference>
<proteinExistence type="predicted"/>
<feature type="domain" description="At1g61320/AtMIF1 LRR" evidence="2">
    <location>
        <begin position="115"/>
        <end position="504"/>
    </location>
</feature>
<dbReference type="PANTHER" id="PTHR34145">
    <property type="entry name" value="OS02G0105600 PROTEIN"/>
    <property type="match status" value="1"/>
</dbReference>
<evidence type="ECO:0000313" key="3">
    <source>
        <dbReference type="EMBL" id="KAG2562356.1"/>
    </source>
</evidence>
<sequence>MGTPEQMKALSIQGQTQDPITGDGSTCSAAQIKADSNCAEGTESPVHLPEDILHRIHALMPIRDAAQAACVSHAFLRSWRYYPRLILSVDSLGIKDYGSKYDELTRDFISRVDHIMQNHSGMGVKEFRLENYPCSTMDPSTVDRWVQVAITPGIKEFDLSLFELSDIKYSFPCSLLSGERGSSIQSLMLAGCSLRSLEQAGFMSSLTNLDLHSVDVTGEELFCFLSNSYALEKISLWNCNNIICLKIPCQLQKLNFLEVLDCEMLEMIDSNAPNLSTLSCSGRQTHISLGHASQVRKIRFRCDYSSNALDYAITKLPLIAPNLQILYLSIIDETINIPTAFGKFLQLKHLEIILHAPNSLDFDFCCLISFLDASPALETFILRIGMPTIRHDSIVEDVISDSSHPLHLSESCYDNLKNVMITGFCSAKSMIELTIHIMVKTKSLECLTLDTTRGHDRRFANIDRCWPMDAEALVEAGKARIAIQRYIEGRVPVAVNLKVIEPCSKCSY</sequence>
<dbReference type="InterPro" id="IPR032675">
    <property type="entry name" value="LRR_dom_sf"/>
</dbReference>
<feature type="region of interest" description="Disordered" evidence="1">
    <location>
        <begin position="1"/>
        <end position="26"/>
    </location>
</feature>
<reference evidence="3" key="1">
    <citation type="submission" date="2020-05" db="EMBL/GenBank/DDBJ databases">
        <title>WGS assembly of Panicum virgatum.</title>
        <authorList>
            <person name="Lovell J.T."/>
            <person name="Jenkins J."/>
            <person name="Shu S."/>
            <person name="Juenger T.E."/>
            <person name="Schmutz J."/>
        </authorList>
    </citation>
    <scope>NUCLEOTIDE SEQUENCE</scope>
    <source>
        <strain evidence="3">AP13</strain>
    </source>
</reference>
<dbReference type="InterPro" id="IPR036047">
    <property type="entry name" value="F-box-like_dom_sf"/>
</dbReference>
<dbReference type="Gene3D" id="3.80.10.10">
    <property type="entry name" value="Ribonuclease Inhibitor"/>
    <property type="match status" value="1"/>
</dbReference>
<dbReference type="InterPro" id="IPR053772">
    <property type="entry name" value="At1g61320/At1g61330-like"/>
</dbReference>
<dbReference type="EMBL" id="CM029051">
    <property type="protein sequence ID" value="KAG2562358.1"/>
    <property type="molecule type" value="Genomic_DNA"/>
</dbReference>
<comment type="caution">
    <text evidence="3">The sequence shown here is derived from an EMBL/GenBank/DDBJ whole genome shotgun (WGS) entry which is preliminary data.</text>
</comment>
<dbReference type="InterPro" id="IPR055357">
    <property type="entry name" value="LRR_At1g61320_AtMIF1"/>
</dbReference>
<dbReference type="EMBL" id="CM029051">
    <property type="protein sequence ID" value="KAG2562356.1"/>
    <property type="molecule type" value="Genomic_DNA"/>
</dbReference>
<dbReference type="EMBL" id="CM029051">
    <property type="protein sequence ID" value="KAG2562355.1"/>
    <property type="molecule type" value="Genomic_DNA"/>
</dbReference>
<dbReference type="OrthoDB" id="613853at2759"/>
<protein>
    <recommendedName>
        <fullName evidence="2">At1g61320/AtMIF1 LRR domain-containing protein</fullName>
    </recommendedName>
</protein>
<gene>
    <name evidence="3" type="ORF">PVAP13_8KG257600</name>
</gene>